<protein>
    <submittedName>
        <fullName evidence="1">Uncharacterized protein</fullName>
    </submittedName>
</protein>
<accession>A0A4R2KFA8</accession>
<gene>
    <name evidence="1" type="ORF">EV214_1183</name>
</gene>
<dbReference type="AlphaFoldDB" id="A0A4R2KFA8"/>
<name>A0A4R2KFA8_9FIRM</name>
<organism evidence="1 2">
    <name type="scientific">Marinisporobacter balticus</name>
    <dbReference type="NCBI Taxonomy" id="2018667"/>
    <lineage>
        <taxon>Bacteria</taxon>
        <taxon>Bacillati</taxon>
        <taxon>Bacillota</taxon>
        <taxon>Clostridia</taxon>
        <taxon>Peptostreptococcales</taxon>
        <taxon>Thermotaleaceae</taxon>
        <taxon>Marinisporobacter</taxon>
    </lineage>
</organism>
<evidence type="ECO:0000313" key="2">
    <source>
        <dbReference type="Proteomes" id="UP000294919"/>
    </source>
</evidence>
<evidence type="ECO:0000313" key="1">
    <source>
        <dbReference type="EMBL" id="TCO72253.1"/>
    </source>
</evidence>
<comment type="caution">
    <text evidence="1">The sequence shown here is derived from an EMBL/GenBank/DDBJ whole genome shotgun (WGS) entry which is preliminary data.</text>
</comment>
<dbReference type="EMBL" id="SLWV01000018">
    <property type="protein sequence ID" value="TCO72253.1"/>
    <property type="molecule type" value="Genomic_DNA"/>
</dbReference>
<reference evidence="1 2" key="1">
    <citation type="submission" date="2019-03" db="EMBL/GenBank/DDBJ databases">
        <title>Genomic Encyclopedia of Type Strains, Phase IV (KMG-IV): sequencing the most valuable type-strain genomes for metagenomic binning, comparative biology and taxonomic classification.</title>
        <authorList>
            <person name="Goeker M."/>
        </authorList>
    </citation>
    <scope>NUCLEOTIDE SEQUENCE [LARGE SCALE GENOMIC DNA]</scope>
    <source>
        <strain evidence="1 2">DSM 102940</strain>
    </source>
</reference>
<keyword evidence="2" id="KW-1185">Reference proteome</keyword>
<dbReference type="RefSeq" id="WP_207669685.1">
    <property type="nucleotide sequence ID" value="NZ_SLWV01000018.1"/>
</dbReference>
<sequence>MGLGFGNNYFLKMNELLDVKISVEDVLQNKYTGDRDAYFGYIKENFGLDALKAEEKGKIEKTMDMVDKGTELGGNEYGGYGPVAIELYRQDWQLAKYKKPDINMKGLIQSGFAFYE</sequence>
<proteinExistence type="predicted"/>
<dbReference type="Proteomes" id="UP000294919">
    <property type="component" value="Unassembled WGS sequence"/>
</dbReference>